<organism evidence="1 2">
    <name type="scientific">Enterovibrio nigricans DSM 22720</name>
    <dbReference type="NCBI Taxonomy" id="1121868"/>
    <lineage>
        <taxon>Bacteria</taxon>
        <taxon>Pseudomonadati</taxon>
        <taxon>Pseudomonadota</taxon>
        <taxon>Gammaproteobacteria</taxon>
        <taxon>Vibrionales</taxon>
        <taxon>Vibrionaceae</taxon>
        <taxon>Enterovibrio</taxon>
    </lineage>
</organism>
<name>A0A1T4V665_9GAMM</name>
<accession>A0A1T4V665</accession>
<dbReference type="RefSeq" id="WP_078753525.1">
    <property type="nucleotide sequence ID" value="NZ_FUXU01000049.1"/>
</dbReference>
<gene>
    <name evidence="1" type="ORF">SAMN02745132_03298</name>
</gene>
<keyword evidence="2" id="KW-1185">Reference proteome</keyword>
<proteinExistence type="predicted"/>
<dbReference type="Gene3D" id="3.30.70.3580">
    <property type="entry name" value="Antirestriction protein"/>
    <property type="match status" value="1"/>
</dbReference>
<reference evidence="2" key="1">
    <citation type="submission" date="2017-02" db="EMBL/GenBank/DDBJ databases">
        <authorList>
            <person name="Varghese N."/>
            <person name="Submissions S."/>
        </authorList>
    </citation>
    <scope>NUCLEOTIDE SEQUENCE [LARGE SCALE GENOMIC DNA]</scope>
    <source>
        <strain evidence="2">DSM 22720</strain>
    </source>
</reference>
<dbReference type="Proteomes" id="UP000190162">
    <property type="component" value="Unassembled WGS sequence"/>
</dbReference>
<evidence type="ECO:0000313" key="2">
    <source>
        <dbReference type="Proteomes" id="UP000190162"/>
    </source>
</evidence>
<evidence type="ECO:0000313" key="1">
    <source>
        <dbReference type="EMBL" id="SKA60384.1"/>
    </source>
</evidence>
<dbReference type="InterPro" id="IPR042297">
    <property type="entry name" value="Antirestriction_sf"/>
</dbReference>
<dbReference type="AlphaFoldDB" id="A0A1T4V665"/>
<sequence>MKEFLKTFTIEQLMSYEANVCHVARDLSGASGIGAFSWKNADGFPVIFTDSSEVYSTEKFHNFYCEVELSLKVFVAVSNLMVSNAMAWRYSTAQENQKNVNQELCDLYSEMYHSQRYWVMDSGVFTDDEIGQILKAID</sequence>
<dbReference type="EMBL" id="FUXU01000049">
    <property type="protein sequence ID" value="SKA60384.1"/>
    <property type="molecule type" value="Genomic_DNA"/>
</dbReference>
<protein>
    <submittedName>
        <fullName evidence="1">Uncharacterized protein</fullName>
    </submittedName>
</protein>